<dbReference type="AlphaFoldDB" id="A0A075FG43"/>
<name>A0A075FG43_9ARCH</name>
<dbReference type="Gene3D" id="1.10.10.10">
    <property type="entry name" value="Winged helix-like DNA-binding domain superfamily/Winged helix DNA-binding domain"/>
    <property type="match status" value="1"/>
</dbReference>
<dbReference type="InterPro" id="IPR036388">
    <property type="entry name" value="WH-like_DNA-bd_sf"/>
</dbReference>
<organism evidence="1">
    <name type="scientific">uncultured marine thaumarchaeote AD1000_02_C08</name>
    <dbReference type="NCBI Taxonomy" id="1455880"/>
    <lineage>
        <taxon>Archaea</taxon>
        <taxon>Nitrososphaerota</taxon>
        <taxon>environmental samples</taxon>
    </lineage>
</organism>
<protein>
    <submittedName>
        <fullName evidence="1">Uncharacterized protein</fullName>
    </submittedName>
</protein>
<proteinExistence type="predicted"/>
<sequence length="131" mass="14976">MTKRIKMEVDDGKGGKFTFSFSGSLNNAQLSKFNQIIDLVKDDPQTKDIELPEGNTIFGKVCSLIETDFPLGSFTSQDMLECYKAEYNDSIPLSTIATYLTRLYDRGMLNRERTRTGWSYRKLKPIDVLNE</sequence>
<reference evidence="1" key="1">
    <citation type="journal article" date="2014" name="Genome Biol. Evol.">
        <title>Pangenome evidence for extensive interdomain horizontal transfer affecting lineage core and shell genes in uncultured planktonic thaumarchaeota and euryarchaeota.</title>
        <authorList>
            <person name="Deschamps P."/>
            <person name="Zivanovic Y."/>
            <person name="Moreira D."/>
            <person name="Rodriguez-Valera F."/>
            <person name="Lopez-Garcia P."/>
        </authorList>
    </citation>
    <scope>NUCLEOTIDE SEQUENCE</scope>
</reference>
<dbReference type="EMBL" id="KF900305">
    <property type="protein sequence ID" value="AIE90320.1"/>
    <property type="molecule type" value="Genomic_DNA"/>
</dbReference>
<evidence type="ECO:0000313" key="1">
    <source>
        <dbReference type="EMBL" id="AIE90320.1"/>
    </source>
</evidence>
<accession>A0A075FG43</accession>